<evidence type="ECO:0000313" key="13">
    <source>
        <dbReference type="Proteomes" id="UP000636479"/>
    </source>
</evidence>
<dbReference type="Gene3D" id="3.40.50.80">
    <property type="entry name" value="Nucleotide-binding domain of ferredoxin-NADP reductase (FNR) module"/>
    <property type="match status" value="1"/>
</dbReference>
<comment type="similarity">
    <text evidence="9">In the N-terminal section; belongs to the flavodoxin family.</text>
</comment>
<evidence type="ECO:0000256" key="6">
    <source>
        <dbReference type="ARBA" id="ARBA00022827"/>
    </source>
</evidence>
<feature type="binding site" evidence="9">
    <location>
        <position position="441"/>
    </location>
    <ligand>
        <name>NADP(+)</name>
        <dbReference type="ChEBI" id="CHEBI:58349"/>
    </ligand>
</feature>
<evidence type="ECO:0000256" key="9">
    <source>
        <dbReference type="HAMAP-Rule" id="MF_03178"/>
    </source>
</evidence>
<feature type="domain" description="FAD-binding FR-type" evidence="11">
    <location>
        <begin position="192"/>
        <end position="428"/>
    </location>
</feature>
<proteinExistence type="inferred from homology"/>
<feature type="binding site" evidence="9">
    <location>
        <position position="579"/>
    </location>
    <ligand>
        <name>FAD</name>
        <dbReference type="ChEBI" id="CHEBI:57692"/>
    </ligand>
</feature>
<evidence type="ECO:0000256" key="7">
    <source>
        <dbReference type="ARBA" id="ARBA00022857"/>
    </source>
</evidence>
<keyword evidence="9" id="KW-0496">Mitochondrion</keyword>
<dbReference type="PANTHER" id="PTHR19384">
    <property type="entry name" value="NITRIC OXIDE SYNTHASE-RELATED"/>
    <property type="match status" value="1"/>
</dbReference>
<evidence type="ECO:0000256" key="3">
    <source>
        <dbReference type="ARBA" id="ARBA00022490"/>
    </source>
</evidence>
<dbReference type="Gene3D" id="1.20.990.10">
    <property type="entry name" value="NADPH-cytochrome p450 Reductase, Chain A, domain 3"/>
    <property type="match status" value="1"/>
</dbReference>
<dbReference type="InterPro" id="IPR039261">
    <property type="entry name" value="FNR_nucleotide-bd"/>
</dbReference>
<dbReference type="PRINTS" id="PR00371">
    <property type="entry name" value="FPNCR"/>
</dbReference>
<keyword evidence="7 9" id="KW-0521">NADP</keyword>
<comment type="caution">
    <text evidence="12">The sequence shown here is derived from an EMBL/GenBank/DDBJ whole genome shotgun (WGS) entry which is preliminary data.</text>
</comment>
<feature type="binding site" evidence="9">
    <location>
        <position position="337"/>
    </location>
    <ligand>
        <name>FAD</name>
        <dbReference type="ChEBI" id="CHEBI:57692"/>
    </ligand>
</feature>
<dbReference type="GO" id="GO:0160246">
    <property type="term" value="F:NADPH-iron-sulfur [2Fe-2S] protein oxidoreductase activity"/>
    <property type="evidence" value="ECO:0007669"/>
    <property type="project" value="InterPro"/>
</dbReference>
<keyword evidence="5 9" id="KW-0288">FMN</keyword>
<dbReference type="GO" id="GO:0005739">
    <property type="term" value="C:mitochondrion"/>
    <property type="evidence" value="ECO:0007669"/>
    <property type="project" value="UniProtKB-SubCell"/>
</dbReference>
<dbReference type="InterPro" id="IPR008254">
    <property type="entry name" value="Flavodoxin/NO_synth"/>
</dbReference>
<keyword evidence="4 9" id="KW-0285">Flavoprotein</keyword>
<comment type="cofactor">
    <cofactor evidence="1 9">
        <name>FMN</name>
        <dbReference type="ChEBI" id="CHEBI:58210"/>
    </cofactor>
</comment>
<reference evidence="12" key="1">
    <citation type="submission" date="2020-05" db="EMBL/GenBank/DDBJ databases">
        <title>Mycena genomes resolve the evolution of fungal bioluminescence.</title>
        <authorList>
            <person name="Tsai I.J."/>
        </authorList>
    </citation>
    <scope>NUCLEOTIDE SEQUENCE</scope>
    <source>
        <strain evidence="12">171206Taipei</strain>
    </source>
</reference>
<accession>A0A8H6WB22</accession>
<evidence type="ECO:0000256" key="4">
    <source>
        <dbReference type="ARBA" id="ARBA00022630"/>
    </source>
</evidence>
<dbReference type="GO" id="GO:0010181">
    <property type="term" value="F:FMN binding"/>
    <property type="evidence" value="ECO:0007669"/>
    <property type="project" value="UniProtKB-UniRule"/>
</dbReference>
<dbReference type="Pfam" id="PF00667">
    <property type="entry name" value="FAD_binding_1"/>
    <property type="match status" value="1"/>
</dbReference>
<feature type="binding site" evidence="9">
    <location>
        <begin position="505"/>
        <end position="509"/>
    </location>
    <ligand>
        <name>NADP(+)</name>
        <dbReference type="ChEBI" id="CHEBI:58349"/>
    </ligand>
</feature>
<feature type="binding site" evidence="9">
    <location>
        <position position="133"/>
    </location>
    <ligand>
        <name>FMN</name>
        <dbReference type="ChEBI" id="CHEBI:58210"/>
    </ligand>
</feature>
<dbReference type="GO" id="GO:0016226">
    <property type="term" value="P:iron-sulfur cluster assembly"/>
    <property type="evidence" value="ECO:0007669"/>
    <property type="project" value="UniProtKB-UniRule"/>
</dbReference>
<dbReference type="GO" id="GO:0005829">
    <property type="term" value="C:cytosol"/>
    <property type="evidence" value="ECO:0007669"/>
    <property type="project" value="TreeGrafter"/>
</dbReference>
<protein>
    <recommendedName>
        <fullName evidence="9">NADPH-dependent diflavin oxidoreductase 1</fullName>
        <ecNumber evidence="9">1.18.1.-</ecNumber>
    </recommendedName>
    <alternativeName>
        <fullName evidence="9">NADPH-dependent FMN and FAD-containing oxidoreductase</fullName>
    </alternativeName>
</protein>
<dbReference type="PROSITE" id="PS51384">
    <property type="entry name" value="FAD_FR"/>
    <property type="match status" value="1"/>
</dbReference>
<comment type="subcellular location">
    <subcellularLocation>
        <location evidence="9">Cytoplasm</location>
    </subcellularLocation>
    <subcellularLocation>
        <location evidence="9">Mitochondrion</location>
    </subcellularLocation>
    <text evidence="9">Relocalizes to mitochondria after H(2)O(2) exposure.</text>
</comment>
<dbReference type="PROSITE" id="PS50902">
    <property type="entry name" value="FLAVODOXIN_LIKE"/>
    <property type="match status" value="1"/>
</dbReference>
<keyword evidence="3 9" id="KW-0963">Cytoplasm</keyword>
<feature type="binding site" evidence="9">
    <location>
        <begin position="401"/>
        <end position="404"/>
    </location>
    <ligand>
        <name>FAD</name>
        <dbReference type="ChEBI" id="CHEBI:57692"/>
    </ligand>
</feature>
<keyword evidence="6 9" id="KW-0274">FAD</keyword>
<comment type="similarity">
    <text evidence="9">In the C-terminal section; belongs to the flavoprotein pyridine nucleotide cytochrome reductase family.</text>
</comment>
<evidence type="ECO:0000256" key="1">
    <source>
        <dbReference type="ARBA" id="ARBA00001917"/>
    </source>
</evidence>
<dbReference type="PANTHER" id="PTHR19384:SF10">
    <property type="entry name" value="NADPH-DEPENDENT DIFLAVIN OXIDOREDUCTASE 1"/>
    <property type="match status" value="1"/>
</dbReference>
<dbReference type="Gene3D" id="3.40.50.360">
    <property type="match status" value="1"/>
</dbReference>
<dbReference type="OrthoDB" id="1856718at2759"/>
<keyword evidence="13" id="KW-1185">Reference proteome</keyword>
<dbReference type="InterPro" id="IPR017927">
    <property type="entry name" value="FAD-bd_FR_type"/>
</dbReference>
<dbReference type="GO" id="GO:0016651">
    <property type="term" value="F:oxidoreductase activity, acting on NAD(P)H"/>
    <property type="evidence" value="ECO:0007669"/>
    <property type="project" value="UniProtKB-UniRule"/>
</dbReference>
<dbReference type="PRINTS" id="PR00369">
    <property type="entry name" value="FLAVODOXIN"/>
</dbReference>
<name>A0A8H6WB22_9AGAR</name>
<dbReference type="EMBL" id="JACAZF010000002">
    <property type="protein sequence ID" value="KAF7312179.1"/>
    <property type="molecule type" value="Genomic_DNA"/>
</dbReference>
<dbReference type="HAMAP" id="MF_03178">
    <property type="entry name" value="NDOR1"/>
    <property type="match status" value="1"/>
</dbReference>
<dbReference type="InterPro" id="IPR001094">
    <property type="entry name" value="Flavdoxin-like"/>
</dbReference>
<dbReference type="GO" id="GO:0050660">
    <property type="term" value="F:flavin adenine dinucleotide binding"/>
    <property type="evidence" value="ECO:0007669"/>
    <property type="project" value="UniProtKB-UniRule"/>
</dbReference>
<evidence type="ECO:0000256" key="5">
    <source>
        <dbReference type="ARBA" id="ARBA00022643"/>
    </source>
</evidence>
<dbReference type="Proteomes" id="UP000636479">
    <property type="component" value="Unassembled WGS sequence"/>
</dbReference>
<dbReference type="InterPro" id="IPR029039">
    <property type="entry name" value="Flavoprotein-like_sf"/>
</dbReference>
<dbReference type="InterPro" id="IPR017938">
    <property type="entry name" value="Riboflavin_synthase-like_b-brl"/>
</dbReference>
<dbReference type="InterPro" id="IPR028879">
    <property type="entry name" value="NDOR1"/>
</dbReference>
<comment type="function">
    <text evidence="9">NADPH-dependent reductase which is a central component of the cytosolic iron-sulfur (Fe-S) protein assembly (CIA) machinery. Transfers electrons from NADPH via its FAD and FMN prosthetic groups to the [2Fe-2S] cluster of DRE2, another key component of the CIA machinery. In turn, this reduced cluster provides electrons for assembly of cytosolic iron-sulfur cluster proteins. Positively controls H(2)O(2)-induced cell death.</text>
</comment>
<feature type="binding site" evidence="9">
    <location>
        <begin position="367"/>
        <end position="370"/>
    </location>
    <ligand>
        <name>FAD</name>
        <dbReference type="ChEBI" id="CHEBI:57692"/>
    </ligand>
</feature>
<dbReference type="Pfam" id="PF00258">
    <property type="entry name" value="Flavodoxin_1"/>
    <property type="match status" value="1"/>
</dbReference>
<sequence>MDHQHNILILYATETGSAQHVADQIALQCRRIHIRHRVLSTDSYSLSELISETIVLFVVATTGSGAEPRTMSSMWNALLRSDLPTNLFEDLCFAVFGLGDSAYEKFCWPAKKLSRRLQSLGAQELLARGEGDDQHLFGVDGALEPWLEALLDVLLQTCPLPPNVSIVAETAVPAPRVSLRPCLTRHAYSPQTSPPSATVKSNHRITSKDWNQDVRHLEFEFHDDIHYRPGDIAVIRPKAPVSEVNAFLDRMGWLSDADVPFQIEHHMESLSLPSDLPQIITLRELFTEYLDLNAVPRRSFFRYLRHFTQDELEREKLEEFLTSEGADELYEYCFRVRRTIAEVLADFRHVTIPRNYMFDVFPPLRPRRFSIASSVKAYPRQIHLCVAVVKYRTKLKVPRRGICSTYLASLTSGDRLQIAIQPGLLKLPVSEAPIICIGPGTGVAPMRSIIQERECSAITNNTLYFGCRSALHDQHYGGEWAACVARGTLTYRTAFSRDGPEGTARVYVQHILQEDSEEIWRLLCAGATVFISGSSNKMPAAVKQTLVATAEKHAGLSAQDANEFISRMETEGKLIEECWS</sequence>
<comment type="similarity">
    <text evidence="9">Belongs to the NADPH-dependent diflavin oxidoreductase NDOR1 family.</text>
</comment>
<comment type="cofactor">
    <cofactor evidence="2 9">
        <name>FAD</name>
        <dbReference type="ChEBI" id="CHEBI:57692"/>
    </cofactor>
</comment>
<feature type="binding site" evidence="9">
    <location>
        <begin position="496"/>
        <end position="497"/>
    </location>
    <ligand>
        <name>NADP(+)</name>
        <dbReference type="ChEBI" id="CHEBI:58349"/>
    </ligand>
</feature>
<dbReference type="GO" id="GO:0050661">
    <property type="term" value="F:NADP binding"/>
    <property type="evidence" value="ECO:0007669"/>
    <property type="project" value="UniProtKB-UniRule"/>
</dbReference>
<evidence type="ECO:0000256" key="2">
    <source>
        <dbReference type="ARBA" id="ARBA00001974"/>
    </source>
</evidence>
<dbReference type="InterPro" id="IPR003097">
    <property type="entry name" value="CysJ-like_FAD-binding"/>
</dbReference>
<feature type="binding site" evidence="9">
    <location>
        <begin position="60"/>
        <end position="63"/>
    </location>
    <ligand>
        <name>FMN</name>
        <dbReference type="ChEBI" id="CHEBI:58210"/>
    </ligand>
</feature>
<dbReference type="EC" id="1.18.1.-" evidence="9"/>
<gene>
    <name evidence="9" type="primary">TAH18</name>
    <name evidence="12" type="ORF">MIND_00230700</name>
</gene>
<comment type="catalytic activity">
    <reaction evidence="9">
        <text>2 oxidized [2Fe-2S]-[protein] + NADPH = 2 reduced [2Fe-2S]-[protein] + NADP(+) + H(+)</text>
        <dbReference type="Rhea" id="RHEA:67716"/>
        <dbReference type="Rhea" id="RHEA-COMP:17327"/>
        <dbReference type="Rhea" id="RHEA-COMP:17328"/>
        <dbReference type="ChEBI" id="CHEBI:15378"/>
        <dbReference type="ChEBI" id="CHEBI:33737"/>
        <dbReference type="ChEBI" id="CHEBI:33738"/>
        <dbReference type="ChEBI" id="CHEBI:57783"/>
        <dbReference type="ChEBI" id="CHEBI:58349"/>
    </reaction>
</comment>
<evidence type="ECO:0000256" key="8">
    <source>
        <dbReference type="ARBA" id="ARBA00023002"/>
    </source>
</evidence>
<comment type="subunit">
    <text evidence="9">Interacts with DRE2; as part of the cytosolic iron-sulfur (Fe-S) protein assembly (CIA) machinery.</text>
</comment>
<dbReference type="Pfam" id="PF00175">
    <property type="entry name" value="NAD_binding_1"/>
    <property type="match status" value="1"/>
</dbReference>
<dbReference type="InterPro" id="IPR023173">
    <property type="entry name" value="NADPH_Cyt_P450_Rdtase_alpha"/>
</dbReference>
<dbReference type="Gene3D" id="2.40.30.10">
    <property type="entry name" value="Translation factors"/>
    <property type="match status" value="1"/>
</dbReference>
<dbReference type="InterPro" id="IPR001709">
    <property type="entry name" value="Flavoprot_Pyr_Nucl_cyt_Rdtase"/>
</dbReference>
<feature type="domain" description="Flavodoxin-like" evidence="10">
    <location>
        <begin position="7"/>
        <end position="151"/>
    </location>
</feature>
<dbReference type="SUPFAM" id="SSF63380">
    <property type="entry name" value="Riboflavin synthase domain-like"/>
    <property type="match status" value="1"/>
</dbReference>
<evidence type="ECO:0000259" key="10">
    <source>
        <dbReference type="PROSITE" id="PS50902"/>
    </source>
</evidence>
<dbReference type="InterPro" id="IPR001433">
    <property type="entry name" value="OxRdtase_FAD/NAD-bd"/>
</dbReference>
<organism evidence="12 13">
    <name type="scientific">Mycena indigotica</name>
    <dbReference type="NCBI Taxonomy" id="2126181"/>
    <lineage>
        <taxon>Eukaryota</taxon>
        <taxon>Fungi</taxon>
        <taxon>Dikarya</taxon>
        <taxon>Basidiomycota</taxon>
        <taxon>Agaricomycotina</taxon>
        <taxon>Agaricomycetes</taxon>
        <taxon>Agaricomycetidae</taxon>
        <taxon>Agaricales</taxon>
        <taxon>Marasmiineae</taxon>
        <taxon>Mycenaceae</taxon>
        <taxon>Mycena</taxon>
    </lineage>
</organism>
<evidence type="ECO:0000259" key="11">
    <source>
        <dbReference type="PROSITE" id="PS51384"/>
    </source>
</evidence>
<keyword evidence="8 9" id="KW-0560">Oxidoreductase</keyword>
<dbReference type="SUPFAM" id="SSF52343">
    <property type="entry name" value="Ferredoxin reductase-like, C-terminal NADP-linked domain"/>
    <property type="match status" value="1"/>
</dbReference>
<dbReference type="AlphaFoldDB" id="A0A8H6WB22"/>
<evidence type="ECO:0000313" key="12">
    <source>
        <dbReference type="EMBL" id="KAF7312179.1"/>
    </source>
</evidence>
<comment type="caution">
    <text evidence="9">Lacks conserved residue(s) required for the propagation of feature annotation.</text>
</comment>
<dbReference type="SUPFAM" id="SSF52218">
    <property type="entry name" value="Flavoproteins"/>
    <property type="match status" value="1"/>
</dbReference>
<dbReference type="FunFam" id="3.40.50.80:FF:000032">
    <property type="entry name" value="NADPH-dependent diflavin oxidoreductase 1"/>
    <property type="match status" value="1"/>
</dbReference>